<dbReference type="GO" id="GO:0016877">
    <property type="term" value="F:ligase activity, forming carbon-sulfur bonds"/>
    <property type="evidence" value="ECO:0007669"/>
    <property type="project" value="UniProtKB-ARBA"/>
</dbReference>
<name>A0A7C4AS93_9BACT</name>
<evidence type="ECO:0000256" key="1">
    <source>
        <dbReference type="ARBA" id="ARBA00006432"/>
    </source>
</evidence>
<evidence type="ECO:0000259" key="4">
    <source>
        <dbReference type="Pfam" id="PF13193"/>
    </source>
</evidence>
<gene>
    <name evidence="5" type="ORF">ENV54_07585</name>
</gene>
<dbReference type="NCBIfam" id="NF004837">
    <property type="entry name" value="PRK06187.1"/>
    <property type="match status" value="1"/>
</dbReference>
<dbReference type="PANTHER" id="PTHR43767">
    <property type="entry name" value="LONG-CHAIN-FATTY-ACID--COA LIGASE"/>
    <property type="match status" value="1"/>
</dbReference>
<dbReference type="Gene3D" id="3.30.300.30">
    <property type="match status" value="1"/>
</dbReference>
<comment type="caution">
    <text evidence="5">The sequence shown here is derived from an EMBL/GenBank/DDBJ whole genome shotgun (WGS) entry which is preliminary data.</text>
</comment>
<dbReference type="CDD" id="cd17631">
    <property type="entry name" value="FACL_FadD13-like"/>
    <property type="match status" value="1"/>
</dbReference>
<dbReference type="PANTHER" id="PTHR43767:SF7">
    <property type="entry name" value="MEDIUM_LONG-CHAIN-FATTY-ACID--COA LIGASE FADD8"/>
    <property type="match status" value="1"/>
</dbReference>
<sequence length="524" mass="58740">MISLTIGDLYDRCVQFYGDRTAIIAGDRTFTYNDMGRNASCIVAILQKLGLKKGDTIAFLMANCPEYIFCEYALAKAGCIRVPLAVLLSSQDHIYMMNQAECLALIYHERMTSRVLEMTPQLESVKYFICIGGDPQAVPKGHLHLQTLMEECTEQPQRPAIDPEDLVGIYYTGGTTGKPKGVMLSHRAWVYTVLIEMLEFGFGWEETFAYVTPLTHAGGCLMLPVLLRKGKCVILDHFDPKLLLETIERQKITATFLVPTMIYILLDYPDLKKYDVSSLRNIIYGASAIAPERLKQAITTFGPIMTQLFGQTEAPMCISALSREEHVVADPERERKIFSSAGRPTFHADVRIVDDKGNPVPTGESGEVVVRCANMMHGYFKNPQATAETIVDGWLHTGDIAKQDEEGFLYIVDRKKDMIISGGFNIFPREIEDVLFEHPAVKGAAVVGVPHEKWGEEVKAIVVLHDGMTATEEELIKFVKERKGSLLAPKTVEFWDEIPLTNLGKLDKKAIRAKYWTGRERMVS</sequence>
<protein>
    <submittedName>
        <fullName evidence="5">Long-chain-fatty-acid--CoA ligase</fullName>
    </submittedName>
</protein>
<dbReference type="InterPro" id="IPR042099">
    <property type="entry name" value="ANL_N_sf"/>
</dbReference>
<proteinExistence type="inferred from homology"/>
<dbReference type="InterPro" id="IPR045851">
    <property type="entry name" value="AMP-bd_C_sf"/>
</dbReference>
<feature type="domain" description="AMP-dependent synthetase/ligase" evidence="3">
    <location>
        <begin position="13"/>
        <end position="380"/>
    </location>
</feature>
<comment type="similarity">
    <text evidence="1">Belongs to the ATP-dependent AMP-binding enzyme family.</text>
</comment>
<dbReference type="Pfam" id="PF13193">
    <property type="entry name" value="AMP-binding_C"/>
    <property type="match status" value="1"/>
</dbReference>
<accession>A0A7C4AS93</accession>
<dbReference type="AlphaFoldDB" id="A0A7C4AS93"/>
<dbReference type="Pfam" id="PF00501">
    <property type="entry name" value="AMP-binding"/>
    <property type="match status" value="1"/>
</dbReference>
<organism evidence="5">
    <name type="scientific">Desulfomonile tiedjei</name>
    <dbReference type="NCBI Taxonomy" id="2358"/>
    <lineage>
        <taxon>Bacteria</taxon>
        <taxon>Pseudomonadati</taxon>
        <taxon>Thermodesulfobacteriota</taxon>
        <taxon>Desulfomonilia</taxon>
        <taxon>Desulfomonilales</taxon>
        <taxon>Desulfomonilaceae</taxon>
        <taxon>Desulfomonile</taxon>
    </lineage>
</organism>
<evidence type="ECO:0000259" key="3">
    <source>
        <dbReference type="Pfam" id="PF00501"/>
    </source>
</evidence>
<keyword evidence="2 5" id="KW-0436">Ligase</keyword>
<reference evidence="5" key="1">
    <citation type="journal article" date="2020" name="mSystems">
        <title>Genome- and Community-Level Interaction Insights into Carbon Utilization and Element Cycling Functions of Hydrothermarchaeota in Hydrothermal Sediment.</title>
        <authorList>
            <person name="Zhou Z."/>
            <person name="Liu Y."/>
            <person name="Xu W."/>
            <person name="Pan J."/>
            <person name="Luo Z.H."/>
            <person name="Li M."/>
        </authorList>
    </citation>
    <scope>NUCLEOTIDE SEQUENCE [LARGE SCALE GENOMIC DNA]</scope>
    <source>
        <strain evidence="5">SpSt-769</strain>
    </source>
</reference>
<dbReference type="InterPro" id="IPR000873">
    <property type="entry name" value="AMP-dep_synth/lig_dom"/>
</dbReference>
<dbReference type="FunFam" id="3.30.300.30:FF:000008">
    <property type="entry name" value="2,3-dihydroxybenzoate-AMP ligase"/>
    <property type="match status" value="1"/>
</dbReference>
<dbReference type="InterPro" id="IPR025110">
    <property type="entry name" value="AMP-bd_C"/>
</dbReference>
<evidence type="ECO:0000313" key="5">
    <source>
        <dbReference type="EMBL" id="HGH61142.1"/>
    </source>
</evidence>
<dbReference type="PROSITE" id="PS00455">
    <property type="entry name" value="AMP_BINDING"/>
    <property type="match status" value="1"/>
</dbReference>
<dbReference type="InterPro" id="IPR020845">
    <property type="entry name" value="AMP-binding_CS"/>
</dbReference>
<feature type="domain" description="AMP-binding enzyme C-terminal" evidence="4">
    <location>
        <begin position="430"/>
        <end position="505"/>
    </location>
</feature>
<dbReference type="EMBL" id="DTGT01000239">
    <property type="protein sequence ID" value="HGH61142.1"/>
    <property type="molecule type" value="Genomic_DNA"/>
</dbReference>
<dbReference type="Gene3D" id="3.40.50.12780">
    <property type="entry name" value="N-terminal domain of ligase-like"/>
    <property type="match status" value="1"/>
</dbReference>
<dbReference type="InterPro" id="IPR050237">
    <property type="entry name" value="ATP-dep_AMP-bd_enzyme"/>
</dbReference>
<evidence type="ECO:0000256" key="2">
    <source>
        <dbReference type="ARBA" id="ARBA00022598"/>
    </source>
</evidence>
<dbReference type="SUPFAM" id="SSF56801">
    <property type="entry name" value="Acetyl-CoA synthetase-like"/>
    <property type="match status" value="1"/>
</dbReference>